<dbReference type="AlphaFoldDB" id="A0A075JEC8"/>
<reference evidence="2 3" key="1">
    <citation type="submission" date="2014-07" db="EMBL/GenBank/DDBJ databases">
        <title>Genome Sequencing of Dermacoccus nishinomiyaensis.</title>
        <authorList>
            <person name="Hong K.W."/>
            <person name="Chan K.G."/>
        </authorList>
    </citation>
    <scope>NUCLEOTIDE SEQUENCE [LARGE SCALE GENOMIC DNA]</scope>
    <source>
        <strain evidence="2 3">M25</strain>
    </source>
</reference>
<dbReference type="SUPFAM" id="SSF48452">
    <property type="entry name" value="TPR-like"/>
    <property type="match status" value="1"/>
</dbReference>
<dbReference type="EMBL" id="CP008889">
    <property type="protein sequence ID" value="AIF40284.1"/>
    <property type="molecule type" value="Genomic_DNA"/>
</dbReference>
<protein>
    <recommendedName>
        <fullName evidence="1">Tetratrico peptide repeat group 5 domain-containing protein</fullName>
    </recommendedName>
</protein>
<dbReference type="KEGG" id="dni:HX89_04175"/>
<feature type="domain" description="Tetratrico peptide repeat group 5" evidence="1">
    <location>
        <begin position="40"/>
        <end position="157"/>
    </location>
</feature>
<name>A0A075JEC8_9MICO</name>
<dbReference type="HOGENOM" id="CLU_116756_0_0_11"/>
<accession>A0A075JEC8</accession>
<evidence type="ECO:0000259" key="1">
    <source>
        <dbReference type="Pfam" id="PF12688"/>
    </source>
</evidence>
<dbReference type="InterPro" id="IPR041656">
    <property type="entry name" value="TPR_5"/>
</dbReference>
<proteinExistence type="predicted"/>
<evidence type="ECO:0000313" key="2">
    <source>
        <dbReference type="EMBL" id="AIF40284.1"/>
    </source>
</evidence>
<evidence type="ECO:0000313" key="3">
    <source>
        <dbReference type="Proteomes" id="UP000027986"/>
    </source>
</evidence>
<dbReference type="Pfam" id="PF12688">
    <property type="entry name" value="TPR_5"/>
    <property type="match status" value="1"/>
</dbReference>
<dbReference type="InterPro" id="IPR011990">
    <property type="entry name" value="TPR-like_helical_dom_sf"/>
</dbReference>
<gene>
    <name evidence="2" type="ORF">HX89_04175</name>
</gene>
<sequence length="158" mass="17342">MDFEQQVSDAWASADRENPAPTIEFFEHLLDTGPTDAARLFELASAYDWAAREADAIPLYERAIAAGLDANRDRQARIQYGSSLRNVGRHTDAVAVLEEAHRRYPDSVAVDCFLTLALAGADRPAAAAITAFRAAIHDGDSDLDEYRQALTRYTADLA</sequence>
<dbReference type="GeneID" id="41840402"/>
<dbReference type="RefSeq" id="WP_038570433.1">
    <property type="nucleotide sequence ID" value="NZ_CP008889.1"/>
</dbReference>
<dbReference type="eggNOG" id="COG0457">
    <property type="taxonomic scope" value="Bacteria"/>
</dbReference>
<organism evidence="2 3">
    <name type="scientific">Dermacoccus nishinomiyaensis</name>
    <dbReference type="NCBI Taxonomy" id="1274"/>
    <lineage>
        <taxon>Bacteria</taxon>
        <taxon>Bacillati</taxon>
        <taxon>Actinomycetota</taxon>
        <taxon>Actinomycetes</taxon>
        <taxon>Micrococcales</taxon>
        <taxon>Dermacoccaceae</taxon>
        <taxon>Dermacoccus</taxon>
    </lineage>
</organism>
<dbReference type="Gene3D" id="1.25.40.10">
    <property type="entry name" value="Tetratricopeptide repeat domain"/>
    <property type="match status" value="1"/>
</dbReference>
<keyword evidence="3" id="KW-1185">Reference proteome</keyword>
<dbReference type="Proteomes" id="UP000027986">
    <property type="component" value="Chromosome"/>
</dbReference>